<gene>
    <name evidence="5" type="ORF">PghCCS26_45160</name>
</gene>
<evidence type="ECO:0000256" key="1">
    <source>
        <dbReference type="ARBA" id="ARBA00023015"/>
    </source>
</evidence>
<name>A0ABQ6NQM5_9BACL</name>
<dbReference type="Pfam" id="PF12833">
    <property type="entry name" value="HTH_18"/>
    <property type="match status" value="1"/>
</dbReference>
<dbReference type="RefSeq" id="WP_317981356.1">
    <property type="nucleotide sequence ID" value="NZ_BTCL01000019.1"/>
</dbReference>
<evidence type="ECO:0000259" key="4">
    <source>
        <dbReference type="PROSITE" id="PS01124"/>
    </source>
</evidence>
<dbReference type="SMART" id="SM00342">
    <property type="entry name" value="HTH_ARAC"/>
    <property type="match status" value="1"/>
</dbReference>
<dbReference type="Proteomes" id="UP001285921">
    <property type="component" value="Unassembled WGS sequence"/>
</dbReference>
<dbReference type="InterPro" id="IPR037923">
    <property type="entry name" value="HTH-like"/>
</dbReference>
<dbReference type="Gene3D" id="2.60.120.10">
    <property type="entry name" value="Jelly Rolls"/>
    <property type="match status" value="1"/>
</dbReference>
<dbReference type="PROSITE" id="PS00041">
    <property type="entry name" value="HTH_ARAC_FAMILY_1"/>
    <property type="match status" value="1"/>
</dbReference>
<dbReference type="InterPro" id="IPR020449">
    <property type="entry name" value="Tscrpt_reg_AraC-type_HTH"/>
</dbReference>
<accession>A0ABQ6NQM5</accession>
<dbReference type="InterPro" id="IPR003313">
    <property type="entry name" value="AraC-bd"/>
</dbReference>
<evidence type="ECO:0000313" key="6">
    <source>
        <dbReference type="Proteomes" id="UP001285921"/>
    </source>
</evidence>
<reference evidence="5 6" key="1">
    <citation type="submission" date="2023-05" db="EMBL/GenBank/DDBJ databases">
        <title>Draft genome of Paenibacillus sp. CCS26.</title>
        <authorList>
            <person name="Akita H."/>
            <person name="Shinto Y."/>
            <person name="Kimura Z."/>
        </authorList>
    </citation>
    <scope>NUCLEOTIDE SEQUENCE [LARGE SCALE GENOMIC DNA]</scope>
    <source>
        <strain evidence="5 6">CCS26</strain>
    </source>
</reference>
<proteinExistence type="predicted"/>
<keyword evidence="2" id="KW-0238">DNA-binding</keyword>
<sequence>MQTDMKGREPKVEFTRHTLKEMLAVRKLISFHYFEFAKGYVFEGEQHDFWELLYVDKGTVEVRADEQTHQLEQGMIIFHKPGEFHTVKVGSQHKPPNLFVLSFECASPCMESFENRILQLGTKDRNLLSLLMQEGFYSFEPPYDKSDIHELVTREDAPFASEQAMRNYLEILLVQLIRQQEDADRQSARKPASFQTEKAEQRTADRIISFMRGHLGEQLTLDRLCKELHLGKSRLKEVFHAQAGIGPMDYFKQLKIEEAKTMIREHQYNMTEIAAMLGYSSIHYFSRDFKKATGMSPSDYARTAKARAQG</sequence>
<dbReference type="PRINTS" id="PR00032">
    <property type="entry name" value="HTHARAC"/>
</dbReference>
<dbReference type="SUPFAM" id="SSF51215">
    <property type="entry name" value="Regulatory protein AraC"/>
    <property type="match status" value="1"/>
</dbReference>
<keyword evidence="3" id="KW-0804">Transcription</keyword>
<evidence type="ECO:0000256" key="3">
    <source>
        <dbReference type="ARBA" id="ARBA00023163"/>
    </source>
</evidence>
<dbReference type="PROSITE" id="PS01124">
    <property type="entry name" value="HTH_ARAC_FAMILY_2"/>
    <property type="match status" value="1"/>
</dbReference>
<dbReference type="EMBL" id="BTCL01000019">
    <property type="protein sequence ID" value="GMK47386.1"/>
    <property type="molecule type" value="Genomic_DNA"/>
</dbReference>
<evidence type="ECO:0000256" key="2">
    <source>
        <dbReference type="ARBA" id="ARBA00023125"/>
    </source>
</evidence>
<protein>
    <recommendedName>
        <fullName evidence="4">HTH araC/xylS-type domain-containing protein</fullName>
    </recommendedName>
</protein>
<dbReference type="InterPro" id="IPR014710">
    <property type="entry name" value="RmlC-like_jellyroll"/>
</dbReference>
<evidence type="ECO:0000313" key="5">
    <source>
        <dbReference type="EMBL" id="GMK47386.1"/>
    </source>
</evidence>
<dbReference type="SUPFAM" id="SSF46689">
    <property type="entry name" value="Homeodomain-like"/>
    <property type="match status" value="1"/>
</dbReference>
<comment type="caution">
    <text evidence="5">The sequence shown here is derived from an EMBL/GenBank/DDBJ whole genome shotgun (WGS) entry which is preliminary data.</text>
</comment>
<dbReference type="Gene3D" id="1.10.10.60">
    <property type="entry name" value="Homeodomain-like"/>
    <property type="match status" value="1"/>
</dbReference>
<dbReference type="InterPro" id="IPR018060">
    <property type="entry name" value="HTH_AraC"/>
</dbReference>
<dbReference type="InterPro" id="IPR018062">
    <property type="entry name" value="HTH_AraC-typ_CS"/>
</dbReference>
<organism evidence="5 6">
    <name type="scientific">Paenibacillus glycanilyticus</name>
    <dbReference type="NCBI Taxonomy" id="126569"/>
    <lineage>
        <taxon>Bacteria</taxon>
        <taxon>Bacillati</taxon>
        <taxon>Bacillota</taxon>
        <taxon>Bacilli</taxon>
        <taxon>Bacillales</taxon>
        <taxon>Paenibacillaceae</taxon>
        <taxon>Paenibacillus</taxon>
    </lineage>
</organism>
<feature type="domain" description="HTH araC/xylS-type" evidence="4">
    <location>
        <begin position="205"/>
        <end position="303"/>
    </location>
</feature>
<keyword evidence="6" id="KW-1185">Reference proteome</keyword>
<dbReference type="Pfam" id="PF02311">
    <property type="entry name" value="AraC_binding"/>
    <property type="match status" value="1"/>
</dbReference>
<dbReference type="PANTHER" id="PTHR43280">
    <property type="entry name" value="ARAC-FAMILY TRANSCRIPTIONAL REGULATOR"/>
    <property type="match status" value="1"/>
</dbReference>
<dbReference type="InterPro" id="IPR009057">
    <property type="entry name" value="Homeodomain-like_sf"/>
</dbReference>
<keyword evidence="1" id="KW-0805">Transcription regulation</keyword>
<dbReference type="PANTHER" id="PTHR43280:SF2">
    <property type="entry name" value="HTH-TYPE TRANSCRIPTIONAL REGULATOR EXSA"/>
    <property type="match status" value="1"/>
</dbReference>